<evidence type="ECO:0000256" key="1">
    <source>
        <dbReference type="ARBA" id="ARBA00022801"/>
    </source>
</evidence>
<dbReference type="HAMAP" id="MF_00457">
    <property type="entry name" value="UPF0173"/>
    <property type="match status" value="1"/>
</dbReference>
<dbReference type="NCBIfam" id="NF001911">
    <property type="entry name" value="PRK00685.1"/>
    <property type="match status" value="1"/>
</dbReference>
<feature type="domain" description="Metallo-beta-lactamase" evidence="3">
    <location>
        <begin position="7"/>
        <end position="199"/>
    </location>
</feature>
<keyword evidence="5" id="KW-1185">Reference proteome</keyword>
<dbReference type="EMBL" id="CP036532">
    <property type="protein sequence ID" value="QBK30446.1"/>
    <property type="molecule type" value="Genomic_DNA"/>
</dbReference>
<dbReference type="Pfam" id="PF13483">
    <property type="entry name" value="Lactamase_B_3"/>
    <property type="match status" value="1"/>
</dbReference>
<dbReference type="SUPFAM" id="SSF56281">
    <property type="entry name" value="Metallo-hydrolase/oxidoreductase"/>
    <property type="match status" value="1"/>
</dbReference>
<dbReference type="InterPro" id="IPR050114">
    <property type="entry name" value="UPF0173_UPF0282_UlaG_hydrolase"/>
</dbReference>
<sequence length="235" mass="25107">MKITWYGHSAFRIDHGDARILIDPFLTGNPSWDGGWEGPADGVTHVLLTHGHDDHLGDSVDILKATGAMLVANFEICMYLVGQGVDDARINPGNHGGTVDCGGFATSFVRAEHSSSSQTDGGQNVYLGNPGGLILAFEDAPSVYHMGDTAIFADMGLIDEFHRPQIGIVPIGDRFTMGAQAAALACRRYFNFDKVIPCHFGSFPIIDQTADAFVDAMEGESGTVLLPKIGEPVDV</sequence>
<dbReference type="OrthoDB" id="9789133at2"/>
<reference evidence="4 5" key="1">
    <citation type="journal article" date="2017" name="Int. J. Syst. Evol. Microbiol.">
        <title>Roseitalea porphyridii gen. nov., sp. nov., isolated from a red alga, and reclassification of Hoeflea suaedae Chung et al. 2013 as Pseudohoeflea suaedae gen. nov., comb. nov.</title>
        <authorList>
            <person name="Hyeon J.W."/>
            <person name="Jeong S.E."/>
            <person name="Baek K."/>
            <person name="Jeon C.O."/>
        </authorList>
    </citation>
    <scope>NUCLEOTIDE SEQUENCE [LARGE SCALE GENOMIC DNA]</scope>
    <source>
        <strain evidence="4 5">MA7-20</strain>
    </source>
</reference>
<dbReference type="PANTHER" id="PTHR43546:SF3">
    <property type="entry name" value="UPF0173 METAL-DEPENDENT HYDROLASE MJ1163"/>
    <property type="match status" value="1"/>
</dbReference>
<dbReference type="SMART" id="SM00849">
    <property type="entry name" value="Lactamase_B"/>
    <property type="match status" value="1"/>
</dbReference>
<dbReference type="GeneID" id="90767126"/>
<keyword evidence="1 2" id="KW-0378">Hydrolase</keyword>
<evidence type="ECO:0000313" key="5">
    <source>
        <dbReference type="Proteomes" id="UP000293719"/>
    </source>
</evidence>
<gene>
    <name evidence="4" type="ORF">E0E05_07450</name>
</gene>
<dbReference type="InterPro" id="IPR036866">
    <property type="entry name" value="RibonucZ/Hydroxyglut_hydro"/>
</dbReference>
<dbReference type="InterPro" id="IPR022877">
    <property type="entry name" value="UPF0173"/>
</dbReference>
<evidence type="ECO:0000256" key="2">
    <source>
        <dbReference type="HAMAP-Rule" id="MF_00457"/>
    </source>
</evidence>
<evidence type="ECO:0000313" key="4">
    <source>
        <dbReference type="EMBL" id="QBK30446.1"/>
    </source>
</evidence>
<dbReference type="Gene3D" id="3.60.15.10">
    <property type="entry name" value="Ribonuclease Z/Hydroxyacylglutathione hydrolase-like"/>
    <property type="match status" value="1"/>
</dbReference>
<proteinExistence type="inferred from homology"/>
<protein>
    <recommendedName>
        <fullName evidence="2">UPF0173 metal-dependent hydrolase E0E05_07450</fullName>
    </recommendedName>
</protein>
<comment type="similarity">
    <text evidence="2">Belongs to the UPF0173 family.</text>
</comment>
<dbReference type="GO" id="GO:0016787">
    <property type="term" value="F:hydrolase activity"/>
    <property type="evidence" value="ECO:0007669"/>
    <property type="project" value="UniProtKB-UniRule"/>
</dbReference>
<dbReference type="Proteomes" id="UP000293719">
    <property type="component" value="Chromosome"/>
</dbReference>
<dbReference type="KEGG" id="rpod:E0E05_07450"/>
<name>A0A4P6V1K1_9HYPH</name>
<accession>A0A4P6V1K1</accession>
<evidence type="ECO:0000259" key="3">
    <source>
        <dbReference type="SMART" id="SM00849"/>
    </source>
</evidence>
<dbReference type="RefSeq" id="WP_131616140.1">
    <property type="nucleotide sequence ID" value="NZ_CP036532.1"/>
</dbReference>
<dbReference type="PANTHER" id="PTHR43546">
    <property type="entry name" value="UPF0173 METAL-DEPENDENT HYDROLASE MJ1163-RELATED"/>
    <property type="match status" value="1"/>
</dbReference>
<organism evidence="4 5">
    <name type="scientific">Roseitalea porphyridii</name>
    <dbReference type="NCBI Taxonomy" id="1852022"/>
    <lineage>
        <taxon>Bacteria</taxon>
        <taxon>Pseudomonadati</taxon>
        <taxon>Pseudomonadota</taxon>
        <taxon>Alphaproteobacteria</taxon>
        <taxon>Hyphomicrobiales</taxon>
        <taxon>Ahrensiaceae</taxon>
        <taxon>Roseitalea</taxon>
    </lineage>
</organism>
<dbReference type="AlphaFoldDB" id="A0A4P6V1K1"/>
<dbReference type="InterPro" id="IPR001279">
    <property type="entry name" value="Metallo-B-lactamas"/>
</dbReference>